<dbReference type="GO" id="GO:0006397">
    <property type="term" value="P:mRNA processing"/>
    <property type="evidence" value="ECO:0007669"/>
    <property type="project" value="UniProtKB-KW"/>
</dbReference>
<evidence type="ECO:0000256" key="6">
    <source>
        <dbReference type="ARBA" id="ARBA00023242"/>
    </source>
</evidence>
<dbReference type="Gene3D" id="3.40.50.2300">
    <property type="match status" value="1"/>
</dbReference>
<comment type="catalytic activity">
    <reaction evidence="8 9">
        <text>O-phospho-L-threonyl-[protein] + H2O = L-threonyl-[protein] + phosphate</text>
        <dbReference type="Rhea" id="RHEA:47004"/>
        <dbReference type="Rhea" id="RHEA-COMP:11060"/>
        <dbReference type="Rhea" id="RHEA-COMP:11605"/>
        <dbReference type="ChEBI" id="CHEBI:15377"/>
        <dbReference type="ChEBI" id="CHEBI:30013"/>
        <dbReference type="ChEBI" id="CHEBI:43474"/>
        <dbReference type="ChEBI" id="CHEBI:61977"/>
        <dbReference type="EC" id="3.1.3.16"/>
    </reaction>
</comment>
<evidence type="ECO:0000256" key="9">
    <source>
        <dbReference type="RuleBase" id="RU369031"/>
    </source>
</evidence>
<dbReference type="OrthoDB" id="57957at2759"/>
<dbReference type="Pfam" id="PF04722">
    <property type="entry name" value="Ssu72"/>
    <property type="match status" value="1"/>
</dbReference>
<keyword evidence="4 9" id="KW-0378">Hydrolase</keyword>
<evidence type="ECO:0000256" key="3">
    <source>
        <dbReference type="ARBA" id="ARBA00022664"/>
    </source>
</evidence>
<proteinExistence type="inferred from homology"/>
<comment type="subcellular location">
    <subcellularLocation>
        <location evidence="1 9">Nucleus</location>
    </subcellularLocation>
</comment>
<evidence type="ECO:0000256" key="4">
    <source>
        <dbReference type="ARBA" id="ARBA00022801"/>
    </source>
</evidence>
<reference evidence="10" key="1">
    <citation type="submission" date="2021-05" db="EMBL/GenBank/DDBJ databases">
        <title>A free-living protist that lacks canonical eukaryotic 1 DNA replication and segregation systems.</title>
        <authorList>
            <person name="Salas-Leiva D.E."/>
            <person name="Tromer E.C."/>
            <person name="Curtis B.A."/>
            <person name="Jerlstrom-Hultqvist J."/>
            <person name="Kolisko M."/>
            <person name="Yi Z."/>
            <person name="Salas-Leiva J.S."/>
            <person name="Gallot-Lavallee L."/>
            <person name="Kops G.J.P.L."/>
            <person name="Archibald J.M."/>
            <person name="Simpson A.G.B."/>
            <person name="Roger A.J."/>
        </authorList>
    </citation>
    <scope>NUCLEOTIDE SEQUENCE</scope>
    <source>
        <strain evidence="10">BICM</strain>
    </source>
</reference>
<keyword evidence="5 9" id="KW-0904">Protein phosphatase</keyword>
<keyword evidence="6 9" id="KW-0539">Nucleus</keyword>
<evidence type="ECO:0000256" key="1">
    <source>
        <dbReference type="ARBA" id="ARBA00004123"/>
    </source>
</evidence>
<evidence type="ECO:0000256" key="5">
    <source>
        <dbReference type="ARBA" id="ARBA00022912"/>
    </source>
</evidence>
<dbReference type="PANTHER" id="PTHR20383">
    <property type="entry name" value="RNA POLYMERASE II SUBUNIT A C-TERMINAL DOMAIN PHOSPHATASE"/>
    <property type="match status" value="1"/>
</dbReference>
<comment type="function">
    <text evidence="9">Protein phosphatase that catalyzes the dephosphorylation of the C-terminal domain of RNA polymerase II. Plays a role in RNA processing and termination.</text>
</comment>
<keyword evidence="3 9" id="KW-0507">mRNA processing</keyword>
<evidence type="ECO:0000313" key="10">
    <source>
        <dbReference type="EMBL" id="KAG9389543.1"/>
    </source>
</evidence>
<keyword evidence="11" id="KW-1185">Reference proteome</keyword>
<gene>
    <name evidence="10" type="ORF">J8273_8836</name>
</gene>
<dbReference type="EC" id="3.1.3.16" evidence="9"/>
<evidence type="ECO:0000313" key="11">
    <source>
        <dbReference type="Proteomes" id="UP000717585"/>
    </source>
</evidence>
<name>A0A8J6DYM5_9EUKA</name>
<dbReference type="AlphaFoldDB" id="A0A8J6DYM5"/>
<accession>A0A8J6DYM5</accession>
<comment type="caution">
    <text evidence="10">The sequence shown here is derived from an EMBL/GenBank/DDBJ whole genome shotgun (WGS) entry which is preliminary data.</text>
</comment>
<evidence type="ECO:0000256" key="7">
    <source>
        <dbReference type="ARBA" id="ARBA00047761"/>
    </source>
</evidence>
<sequence>MPNTFRTALVCASNVNRSVEAHKYFLDHGFDSALVSSYGAADIIRLPSSTGKPLSAPFSTNERSARKTTYQMLIDRCKDAAADFYAREGIIAMLERDITVKEAPESFQLTFRASRRAAFPQLVICFEEAVYVDLCRFMQVEMQTVDLIPVLVVNIETPDSIKSAGIGAEEAFRVASALGKIEPAEWIDKADGVFRELNEEKESTKGMLHTFFFV</sequence>
<comment type="catalytic activity">
    <reaction evidence="7 9">
        <text>O-phospho-L-seryl-[protein] + H2O = L-seryl-[protein] + phosphate</text>
        <dbReference type="Rhea" id="RHEA:20629"/>
        <dbReference type="Rhea" id="RHEA-COMP:9863"/>
        <dbReference type="Rhea" id="RHEA-COMP:11604"/>
        <dbReference type="ChEBI" id="CHEBI:15377"/>
        <dbReference type="ChEBI" id="CHEBI:29999"/>
        <dbReference type="ChEBI" id="CHEBI:43474"/>
        <dbReference type="ChEBI" id="CHEBI:83421"/>
        <dbReference type="EC" id="3.1.3.16"/>
    </reaction>
</comment>
<dbReference type="GO" id="GO:0005634">
    <property type="term" value="C:nucleus"/>
    <property type="evidence" value="ECO:0007669"/>
    <property type="project" value="UniProtKB-SubCell"/>
</dbReference>
<comment type="similarity">
    <text evidence="2 9">Belongs to the SSU72 phosphatase family.</text>
</comment>
<dbReference type="GO" id="GO:0004722">
    <property type="term" value="F:protein serine/threonine phosphatase activity"/>
    <property type="evidence" value="ECO:0007669"/>
    <property type="project" value="UniProtKB-UniRule"/>
</dbReference>
<evidence type="ECO:0000256" key="8">
    <source>
        <dbReference type="ARBA" id="ARBA00048336"/>
    </source>
</evidence>
<dbReference type="Proteomes" id="UP000717585">
    <property type="component" value="Unassembled WGS sequence"/>
</dbReference>
<organism evidence="10 11">
    <name type="scientific">Carpediemonas membranifera</name>
    <dbReference type="NCBI Taxonomy" id="201153"/>
    <lineage>
        <taxon>Eukaryota</taxon>
        <taxon>Metamonada</taxon>
        <taxon>Carpediemonas-like organisms</taxon>
        <taxon>Carpediemonas</taxon>
    </lineage>
</organism>
<dbReference type="EMBL" id="JAHDYR010000069">
    <property type="protein sequence ID" value="KAG9389543.1"/>
    <property type="molecule type" value="Genomic_DNA"/>
</dbReference>
<evidence type="ECO:0000256" key="2">
    <source>
        <dbReference type="ARBA" id="ARBA00008978"/>
    </source>
</evidence>
<dbReference type="InterPro" id="IPR006811">
    <property type="entry name" value="RNA_pol_II_suA"/>
</dbReference>
<protein>
    <recommendedName>
        <fullName evidence="9">RNA polymerase II subunit A C-terminal domain phosphatase SSU72</fullName>
        <shortName evidence="9">CTD phosphatase SSU72</shortName>
        <ecNumber evidence="9">3.1.3.16</ecNumber>
    </recommendedName>
</protein>